<feature type="compositionally biased region" description="Basic and acidic residues" evidence="2">
    <location>
        <begin position="458"/>
        <end position="472"/>
    </location>
</feature>
<feature type="compositionally biased region" description="Polar residues" evidence="2">
    <location>
        <begin position="569"/>
        <end position="578"/>
    </location>
</feature>
<feature type="domain" description="Reverse transcriptase" evidence="3">
    <location>
        <begin position="1"/>
        <end position="130"/>
    </location>
</feature>
<protein>
    <recommendedName>
        <fullName evidence="3">Reverse transcriptase domain-containing protein</fullName>
    </recommendedName>
</protein>
<dbReference type="AlphaFoldDB" id="A0AAV2LFE1"/>
<evidence type="ECO:0000313" key="4">
    <source>
        <dbReference type="EMBL" id="CAL1600871.1"/>
    </source>
</evidence>
<evidence type="ECO:0000256" key="2">
    <source>
        <dbReference type="SAM" id="MobiDB-lite"/>
    </source>
</evidence>
<keyword evidence="1" id="KW-0175">Coiled coil</keyword>
<dbReference type="Pfam" id="PF00078">
    <property type="entry name" value="RVT_1"/>
    <property type="match status" value="1"/>
</dbReference>
<dbReference type="Pfam" id="PF09004">
    <property type="entry name" value="ALKBH8_N"/>
    <property type="match status" value="1"/>
</dbReference>
<dbReference type="PROSITE" id="PS50096">
    <property type="entry name" value="IQ"/>
    <property type="match status" value="1"/>
</dbReference>
<dbReference type="GO" id="GO:0008168">
    <property type="term" value="F:methyltransferase activity"/>
    <property type="evidence" value="ECO:0007669"/>
    <property type="project" value="InterPro"/>
</dbReference>
<name>A0AAV2LFE1_KNICA</name>
<dbReference type="InterPro" id="IPR000477">
    <property type="entry name" value="RT_dom"/>
</dbReference>
<dbReference type="PROSITE" id="PS50878">
    <property type="entry name" value="RT_POL"/>
    <property type="match status" value="1"/>
</dbReference>
<accession>A0AAV2LFE1</accession>
<reference evidence="4 5" key="1">
    <citation type="submission" date="2024-04" db="EMBL/GenBank/DDBJ databases">
        <authorList>
            <person name="Waldvogel A.-M."/>
            <person name="Schoenle A."/>
        </authorList>
    </citation>
    <scope>NUCLEOTIDE SEQUENCE [LARGE SCALE GENOMIC DNA]</scope>
</reference>
<evidence type="ECO:0000259" key="3">
    <source>
        <dbReference type="PROSITE" id="PS50878"/>
    </source>
</evidence>
<dbReference type="Proteomes" id="UP001497482">
    <property type="component" value="Chromosome 3"/>
</dbReference>
<organism evidence="4 5">
    <name type="scientific">Knipowitschia caucasica</name>
    <name type="common">Caucasian dwarf goby</name>
    <name type="synonym">Pomatoschistus caucasicus</name>
    <dbReference type="NCBI Taxonomy" id="637954"/>
    <lineage>
        <taxon>Eukaryota</taxon>
        <taxon>Metazoa</taxon>
        <taxon>Chordata</taxon>
        <taxon>Craniata</taxon>
        <taxon>Vertebrata</taxon>
        <taxon>Euteleostomi</taxon>
        <taxon>Actinopterygii</taxon>
        <taxon>Neopterygii</taxon>
        <taxon>Teleostei</taxon>
        <taxon>Neoteleostei</taxon>
        <taxon>Acanthomorphata</taxon>
        <taxon>Gobiaria</taxon>
        <taxon>Gobiiformes</taxon>
        <taxon>Gobioidei</taxon>
        <taxon>Gobiidae</taxon>
        <taxon>Gobiinae</taxon>
        <taxon>Knipowitschia</taxon>
    </lineage>
</organism>
<proteinExistence type="predicted"/>
<feature type="coiled-coil region" evidence="1">
    <location>
        <begin position="369"/>
        <end position="410"/>
    </location>
</feature>
<feature type="region of interest" description="Disordered" evidence="2">
    <location>
        <begin position="558"/>
        <end position="591"/>
    </location>
</feature>
<dbReference type="PANTHER" id="PTHR33332">
    <property type="entry name" value="REVERSE TRANSCRIPTASE DOMAIN-CONTAINING PROTEIN"/>
    <property type="match status" value="1"/>
</dbReference>
<sequence>MVRCGIGVRSDVSDSRIINTGAPQGCVLSPLLFSLYTNHCTSSHDSVKLIKFADDTTLIGLISNNDESAYRREVDRLVSWCSGNNLELNAQKTVEMIVDFRKSTVPPPPPSVMDSPITSVESFRFLGTTITQDLKWEPTISSLIKKAQQRMYFLRQLRKAKLPAQMLVQFYTAIIESILTSSITVWFAGATVRDKQRLQRIVRSAEEVIGRSLPSLQDLKLQRELRVTNLEELKKTVQTYSEEIQKLKMLLEAAEKSCRAESKCSQRQQRALHSTVTCLTETVKQLQEENGSLRMELSTEAPHAGLQGYRKWSKRRLLRRLLDLELQPEHKARPTLLPKELVLLDQETQTLTMATEAGTAVETMAEPAEQELKQRLSQWEDHRAELHERLKRTEEELEQAKKREKELEDWKSAQSSKWDIERQQHKQELKVLWTKLQMLEDERELAALTSSPLNNAGDIHRENRPGREAQRRDQAARLIQSIWRTHRGKGVVLLQSALRGHLHRQTQLKAAHSSNHSDGDTLELNNLVLVQSVFRGHLTRSAQTLHSLSSRFGGLNMAKRQATPRPADTAQSVPPSRANQDEAAAVHSDDSDDIIIVNPSRPIRRREVLIV</sequence>
<gene>
    <name evidence="4" type="ORF">KC01_LOCUS28942</name>
</gene>
<keyword evidence="5" id="KW-1185">Reference proteome</keyword>
<dbReference type="InterPro" id="IPR043502">
    <property type="entry name" value="DNA/RNA_pol_sf"/>
</dbReference>
<evidence type="ECO:0000256" key="1">
    <source>
        <dbReference type="SAM" id="Coils"/>
    </source>
</evidence>
<feature type="region of interest" description="Disordered" evidence="2">
    <location>
        <begin position="453"/>
        <end position="472"/>
    </location>
</feature>
<dbReference type="InterPro" id="IPR015095">
    <property type="entry name" value="AlkB_hom8_N"/>
</dbReference>
<feature type="coiled-coil region" evidence="1">
    <location>
        <begin position="230"/>
        <end position="296"/>
    </location>
</feature>
<evidence type="ECO:0000313" key="5">
    <source>
        <dbReference type="Proteomes" id="UP001497482"/>
    </source>
</evidence>
<dbReference type="EMBL" id="OZ035825">
    <property type="protein sequence ID" value="CAL1600871.1"/>
    <property type="molecule type" value="Genomic_DNA"/>
</dbReference>
<dbReference type="GO" id="GO:0016706">
    <property type="term" value="F:2-oxoglutarate-dependent dioxygenase activity"/>
    <property type="evidence" value="ECO:0007669"/>
    <property type="project" value="InterPro"/>
</dbReference>
<dbReference type="SUPFAM" id="SSF56672">
    <property type="entry name" value="DNA/RNA polymerases"/>
    <property type="match status" value="1"/>
</dbReference>